<protein>
    <recommendedName>
        <fullName evidence="2">CRIB domain-containing protein</fullName>
    </recommendedName>
</protein>
<dbReference type="CDD" id="cd00132">
    <property type="entry name" value="CRIB"/>
    <property type="match status" value="1"/>
</dbReference>
<gene>
    <name evidence="3" type="ORF">RND81_04G077600</name>
</gene>
<dbReference type="PANTHER" id="PTHR23177">
    <property type="entry name" value="MKIAA1688 PROTEIN"/>
    <property type="match status" value="1"/>
</dbReference>
<dbReference type="Proteomes" id="UP001443914">
    <property type="component" value="Unassembled WGS sequence"/>
</dbReference>
<dbReference type="AlphaFoldDB" id="A0AAW1LII1"/>
<dbReference type="InterPro" id="IPR044785">
    <property type="entry name" value="RopGAP1-5"/>
</dbReference>
<evidence type="ECO:0000259" key="2">
    <source>
        <dbReference type="SMART" id="SM00285"/>
    </source>
</evidence>
<dbReference type="PANTHER" id="PTHR23177:SF35">
    <property type="entry name" value="RHO GTPASE-ACTIVATING PROTEIN GACA"/>
    <property type="match status" value="1"/>
</dbReference>
<evidence type="ECO:0000313" key="3">
    <source>
        <dbReference type="EMBL" id="KAK9733600.1"/>
    </source>
</evidence>
<feature type="domain" description="CRIB" evidence="2">
    <location>
        <begin position="61"/>
        <end position="95"/>
    </location>
</feature>
<keyword evidence="4" id="KW-1185">Reference proteome</keyword>
<proteinExistence type="predicted"/>
<keyword evidence="1" id="KW-0343">GTPase activation</keyword>
<dbReference type="InterPro" id="IPR036936">
    <property type="entry name" value="CRIB_dom_sf"/>
</dbReference>
<accession>A0AAW1LII1</accession>
<dbReference type="InterPro" id="IPR000095">
    <property type="entry name" value="CRIB_dom"/>
</dbReference>
<name>A0AAW1LII1_SAPOF</name>
<reference evidence="3" key="1">
    <citation type="submission" date="2024-03" db="EMBL/GenBank/DDBJ databases">
        <title>WGS assembly of Saponaria officinalis var. Norfolk2.</title>
        <authorList>
            <person name="Jenkins J."/>
            <person name="Shu S."/>
            <person name="Grimwood J."/>
            <person name="Barry K."/>
            <person name="Goodstein D."/>
            <person name="Schmutz J."/>
            <person name="Leebens-Mack J."/>
            <person name="Osbourn A."/>
        </authorList>
    </citation>
    <scope>NUCLEOTIDE SEQUENCE [LARGE SCALE GENOMIC DNA]</scope>
    <source>
        <strain evidence="3">JIC</strain>
    </source>
</reference>
<dbReference type="GO" id="GO:0005096">
    <property type="term" value="F:GTPase activator activity"/>
    <property type="evidence" value="ECO:0007669"/>
    <property type="project" value="UniProtKB-KW"/>
</dbReference>
<dbReference type="EMBL" id="JBDFQZ010000004">
    <property type="protein sequence ID" value="KAK9733600.1"/>
    <property type="molecule type" value="Genomic_DNA"/>
</dbReference>
<dbReference type="Gene3D" id="3.90.810.10">
    <property type="entry name" value="CRIB domain"/>
    <property type="match status" value="1"/>
</dbReference>
<sequence>MATKFATTTTATKDSTSTEIEEVDQNQLSLLALLLSAIRKTLVYCRVDRSEEVISAVQMEIGLPTDVHHITHVTFDRFRGFLGLPLEFQVEIPRKVPSARISVFLYILVANKQNLGCSAVPACIRPKDILRGALFLSVFGVSAKSMQCSHDPKGNTVPIILLLMQERLYSVNGLKAYIPRKCPRRMG</sequence>
<evidence type="ECO:0000256" key="1">
    <source>
        <dbReference type="ARBA" id="ARBA00022468"/>
    </source>
</evidence>
<organism evidence="3 4">
    <name type="scientific">Saponaria officinalis</name>
    <name type="common">Common soapwort</name>
    <name type="synonym">Lychnis saponaria</name>
    <dbReference type="NCBI Taxonomy" id="3572"/>
    <lineage>
        <taxon>Eukaryota</taxon>
        <taxon>Viridiplantae</taxon>
        <taxon>Streptophyta</taxon>
        <taxon>Embryophyta</taxon>
        <taxon>Tracheophyta</taxon>
        <taxon>Spermatophyta</taxon>
        <taxon>Magnoliopsida</taxon>
        <taxon>eudicotyledons</taxon>
        <taxon>Gunneridae</taxon>
        <taxon>Pentapetalae</taxon>
        <taxon>Caryophyllales</taxon>
        <taxon>Caryophyllaceae</taxon>
        <taxon>Caryophylleae</taxon>
        <taxon>Saponaria</taxon>
    </lineage>
</organism>
<evidence type="ECO:0000313" key="4">
    <source>
        <dbReference type="Proteomes" id="UP001443914"/>
    </source>
</evidence>
<comment type="caution">
    <text evidence="3">The sequence shown here is derived from an EMBL/GenBank/DDBJ whole genome shotgun (WGS) entry which is preliminary data.</text>
</comment>
<dbReference type="SMART" id="SM00285">
    <property type="entry name" value="PBD"/>
    <property type="match status" value="1"/>
</dbReference>